<dbReference type="Proteomes" id="UP000567795">
    <property type="component" value="Unassembled WGS sequence"/>
</dbReference>
<comment type="caution">
    <text evidence="1">The sequence shown here is derived from an EMBL/GenBank/DDBJ whole genome shotgun (WGS) entry which is preliminary data.</text>
</comment>
<evidence type="ECO:0000313" key="1">
    <source>
        <dbReference type="EMBL" id="NYI06086.1"/>
    </source>
</evidence>
<evidence type="ECO:0000313" key="2">
    <source>
        <dbReference type="Proteomes" id="UP000567795"/>
    </source>
</evidence>
<accession>A0A852ZUM6</accession>
<dbReference type="AlphaFoldDB" id="A0A852ZUM6"/>
<name>A0A852ZUM6_9ACTN</name>
<reference evidence="1 2" key="1">
    <citation type="submission" date="2020-07" db="EMBL/GenBank/DDBJ databases">
        <title>Sequencing the genomes of 1000 actinobacteria strains.</title>
        <authorList>
            <person name="Klenk H.-P."/>
        </authorList>
    </citation>
    <scope>NUCLEOTIDE SEQUENCE [LARGE SCALE GENOMIC DNA]</scope>
    <source>
        <strain evidence="1 2">DSM 42178</strain>
    </source>
</reference>
<gene>
    <name evidence="1" type="ORF">FHU37_003029</name>
</gene>
<dbReference type="RefSeq" id="WP_179814718.1">
    <property type="nucleotide sequence ID" value="NZ_JACBZD010000001.1"/>
</dbReference>
<dbReference type="EMBL" id="JACBZD010000001">
    <property type="protein sequence ID" value="NYI06086.1"/>
    <property type="molecule type" value="Genomic_DNA"/>
</dbReference>
<sequence>MTAVASDDRHDRWYERYVFRYIVPIWALTSLSQQLTEIYGADGFKYEIETWNRPLYPGDYGVIWARVNGNDAEPFKVRR</sequence>
<proteinExistence type="predicted"/>
<organism evidence="1 2">
    <name type="scientific">Allostreptomyces psammosilenae</name>
    <dbReference type="NCBI Taxonomy" id="1892865"/>
    <lineage>
        <taxon>Bacteria</taxon>
        <taxon>Bacillati</taxon>
        <taxon>Actinomycetota</taxon>
        <taxon>Actinomycetes</taxon>
        <taxon>Kitasatosporales</taxon>
        <taxon>Streptomycetaceae</taxon>
        <taxon>Allostreptomyces</taxon>
    </lineage>
</organism>
<keyword evidence="2" id="KW-1185">Reference proteome</keyword>
<protein>
    <submittedName>
        <fullName evidence="1">Uncharacterized protein</fullName>
    </submittedName>
</protein>